<keyword evidence="3" id="KW-1185">Reference proteome</keyword>
<feature type="region of interest" description="Disordered" evidence="1">
    <location>
        <begin position="1"/>
        <end position="58"/>
    </location>
</feature>
<dbReference type="Proteomes" id="UP001604336">
    <property type="component" value="Unassembled WGS sequence"/>
</dbReference>
<comment type="caution">
    <text evidence="2">The sequence shown here is derived from an EMBL/GenBank/DDBJ whole genome shotgun (WGS) entry which is preliminary data.</text>
</comment>
<organism evidence="2 3">
    <name type="scientific">Abeliophyllum distichum</name>
    <dbReference type="NCBI Taxonomy" id="126358"/>
    <lineage>
        <taxon>Eukaryota</taxon>
        <taxon>Viridiplantae</taxon>
        <taxon>Streptophyta</taxon>
        <taxon>Embryophyta</taxon>
        <taxon>Tracheophyta</taxon>
        <taxon>Spermatophyta</taxon>
        <taxon>Magnoliopsida</taxon>
        <taxon>eudicotyledons</taxon>
        <taxon>Gunneridae</taxon>
        <taxon>Pentapetalae</taxon>
        <taxon>asterids</taxon>
        <taxon>lamiids</taxon>
        <taxon>Lamiales</taxon>
        <taxon>Oleaceae</taxon>
        <taxon>Forsythieae</taxon>
        <taxon>Abeliophyllum</taxon>
    </lineage>
</organism>
<proteinExistence type="predicted"/>
<accession>A0ABD1PQ88</accession>
<sequence length="119" mass="12618">MLPRLVPSGRLGSTDEVPSERGILLRSSGEVPSRRGMLPRLVPSERLSSSGEVPSGRGMLQKLVLSGSGLAAEAGPKWERHAAEATWQEMIGQLRMPINSGSGELSGAVVAKSFRELSP</sequence>
<dbReference type="EMBL" id="JBFOLK010000013">
    <property type="protein sequence ID" value="KAL2466080.1"/>
    <property type="molecule type" value="Genomic_DNA"/>
</dbReference>
<protein>
    <submittedName>
        <fullName evidence="2">Uncharacterized protein</fullName>
    </submittedName>
</protein>
<name>A0ABD1PQ88_9LAMI</name>
<evidence type="ECO:0000313" key="2">
    <source>
        <dbReference type="EMBL" id="KAL2466080.1"/>
    </source>
</evidence>
<dbReference type="AlphaFoldDB" id="A0ABD1PQ88"/>
<evidence type="ECO:0000256" key="1">
    <source>
        <dbReference type="SAM" id="MobiDB-lite"/>
    </source>
</evidence>
<evidence type="ECO:0000313" key="3">
    <source>
        <dbReference type="Proteomes" id="UP001604336"/>
    </source>
</evidence>
<reference evidence="3" key="1">
    <citation type="submission" date="2024-07" db="EMBL/GenBank/DDBJ databases">
        <title>Two chromosome-level genome assemblies of Korean endemic species Abeliophyllum distichum and Forsythia ovata (Oleaceae).</title>
        <authorList>
            <person name="Jang H."/>
        </authorList>
    </citation>
    <scope>NUCLEOTIDE SEQUENCE [LARGE SCALE GENOMIC DNA]</scope>
</reference>
<gene>
    <name evidence="2" type="ORF">Adt_41931</name>
</gene>